<gene>
    <name evidence="1" type="ORF">A2U01_0018977</name>
</gene>
<dbReference type="AlphaFoldDB" id="A0A392NFL1"/>
<sequence>MSENLLQGIESIGNNGSSYALSGRGEKILTDKLILMIVKKFVRADELSDHVVEVLRITDDIDVIKKCGVGNIGMVSSMEESVGRGKNALIEDCFPMVSRKKYNEFKVPRDNILRFGDTSSEASSSAMRF</sequence>
<evidence type="ECO:0000313" key="2">
    <source>
        <dbReference type="Proteomes" id="UP000265520"/>
    </source>
</evidence>
<dbReference type="Proteomes" id="UP000265520">
    <property type="component" value="Unassembled WGS sequence"/>
</dbReference>
<comment type="caution">
    <text evidence="1">The sequence shown here is derived from an EMBL/GenBank/DDBJ whole genome shotgun (WGS) entry which is preliminary data.</text>
</comment>
<evidence type="ECO:0000313" key="1">
    <source>
        <dbReference type="EMBL" id="MCH97979.1"/>
    </source>
</evidence>
<dbReference type="EMBL" id="LXQA010036390">
    <property type="protein sequence ID" value="MCH97979.1"/>
    <property type="molecule type" value="Genomic_DNA"/>
</dbReference>
<organism evidence="1 2">
    <name type="scientific">Trifolium medium</name>
    <dbReference type="NCBI Taxonomy" id="97028"/>
    <lineage>
        <taxon>Eukaryota</taxon>
        <taxon>Viridiplantae</taxon>
        <taxon>Streptophyta</taxon>
        <taxon>Embryophyta</taxon>
        <taxon>Tracheophyta</taxon>
        <taxon>Spermatophyta</taxon>
        <taxon>Magnoliopsida</taxon>
        <taxon>eudicotyledons</taxon>
        <taxon>Gunneridae</taxon>
        <taxon>Pentapetalae</taxon>
        <taxon>rosids</taxon>
        <taxon>fabids</taxon>
        <taxon>Fabales</taxon>
        <taxon>Fabaceae</taxon>
        <taxon>Papilionoideae</taxon>
        <taxon>50 kb inversion clade</taxon>
        <taxon>NPAAA clade</taxon>
        <taxon>Hologalegina</taxon>
        <taxon>IRL clade</taxon>
        <taxon>Trifolieae</taxon>
        <taxon>Trifolium</taxon>
    </lineage>
</organism>
<name>A0A392NFL1_9FABA</name>
<proteinExistence type="predicted"/>
<accession>A0A392NFL1</accession>
<keyword evidence="2" id="KW-1185">Reference proteome</keyword>
<reference evidence="1 2" key="1">
    <citation type="journal article" date="2018" name="Front. Plant Sci.">
        <title>Red Clover (Trifolium pratense) and Zigzag Clover (T. medium) - A Picture of Genomic Similarities and Differences.</title>
        <authorList>
            <person name="Dluhosova J."/>
            <person name="Istvanek J."/>
            <person name="Nedelnik J."/>
            <person name="Repkova J."/>
        </authorList>
    </citation>
    <scope>NUCLEOTIDE SEQUENCE [LARGE SCALE GENOMIC DNA]</scope>
    <source>
        <strain evidence="2">cv. 10/8</strain>
        <tissue evidence="1">Leaf</tissue>
    </source>
</reference>
<protein>
    <submittedName>
        <fullName evidence="1">Uncharacterized protein</fullName>
    </submittedName>
</protein>